<dbReference type="Pfam" id="PF00483">
    <property type="entry name" value="NTP_transferase"/>
    <property type="match status" value="1"/>
</dbReference>
<feature type="domain" description="Nucleotidyl transferase" evidence="1">
    <location>
        <begin position="2"/>
        <end position="235"/>
    </location>
</feature>
<organism evidence="2 3">
    <name type="scientific">Maribellus comscasis</name>
    <dbReference type="NCBI Taxonomy" id="2681766"/>
    <lineage>
        <taxon>Bacteria</taxon>
        <taxon>Pseudomonadati</taxon>
        <taxon>Bacteroidota</taxon>
        <taxon>Bacteroidia</taxon>
        <taxon>Marinilabiliales</taxon>
        <taxon>Prolixibacteraceae</taxon>
        <taxon>Maribellus</taxon>
    </lineage>
</organism>
<dbReference type="Proteomes" id="UP000428260">
    <property type="component" value="Chromosome"/>
</dbReference>
<evidence type="ECO:0000313" key="2">
    <source>
        <dbReference type="EMBL" id="QGY42116.1"/>
    </source>
</evidence>
<dbReference type="RefSeq" id="WP_158861960.1">
    <property type="nucleotide sequence ID" value="NZ_CP046401.1"/>
</dbReference>
<evidence type="ECO:0000259" key="1">
    <source>
        <dbReference type="Pfam" id="PF00483"/>
    </source>
</evidence>
<name>A0A6I6JH35_9BACT</name>
<proteinExistence type="predicted"/>
<accession>A0A6I6JH35</accession>
<dbReference type="InterPro" id="IPR005835">
    <property type="entry name" value="NTP_transferase_dom"/>
</dbReference>
<reference evidence="2 3" key="1">
    <citation type="submission" date="2019-11" db="EMBL/GenBank/DDBJ databases">
        <authorList>
            <person name="Zheng R.K."/>
            <person name="Sun C.M."/>
        </authorList>
    </citation>
    <scope>NUCLEOTIDE SEQUENCE [LARGE SCALE GENOMIC DNA]</scope>
    <source>
        <strain evidence="2 3">WC007</strain>
    </source>
</reference>
<keyword evidence="2" id="KW-0808">Transferase</keyword>
<dbReference type="Gene3D" id="3.90.550.10">
    <property type="entry name" value="Spore Coat Polysaccharide Biosynthesis Protein SpsA, Chain A"/>
    <property type="match status" value="1"/>
</dbReference>
<dbReference type="GO" id="GO:0016740">
    <property type="term" value="F:transferase activity"/>
    <property type="evidence" value="ECO:0007669"/>
    <property type="project" value="UniProtKB-KW"/>
</dbReference>
<sequence length="239" mass="27039">MKAMVFAAGLGTRLKDETADKPKALVEIGGKTLLQRTIEKLKKEGVDEIVVNVHHFSEKVKNFIATNNFGIPVSISDESEQLLDTGGGLKKAAPLLKDSDPILIYNVDILSTVNLKELVNYHKKSGALATLTVRDRKTERYLKFDEEKRLVGWLNKKTGETKISVPETFESGIEKTFSGIHVVSPEIFEYFPEDDRFSIIDFYLELSKTQLIKGFFDDSDLWMDVGKPHQLEEARRLFS</sequence>
<dbReference type="EMBL" id="CP046401">
    <property type="protein sequence ID" value="QGY42116.1"/>
    <property type="molecule type" value="Genomic_DNA"/>
</dbReference>
<keyword evidence="3" id="KW-1185">Reference proteome</keyword>
<protein>
    <submittedName>
        <fullName evidence="2">NTP transferase domain-containing protein</fullName>
    </submittedName>
</protein>
<gene>
    <name evidence="2" type="ORF">GM418_00130</name>
</gene>
<dbReference type="InterPro" id="IPR029044">
    <property type="entry name" value="Nucleotide-diphossugar_trans"/>
</dbReference>
<dbReference type="CDD" id="cd06422">
    <property type="entry name" value="NTP_transferase_like_1"/>
    <property type="match status" value="1"/>
</dbReference>
<dbReference type="InterPro" id="IPR050486">
    <property type="entry name" value="Mannose-1P_guanyltransferase"/>
</dbReference>
<dbReference type="SUPFAM" id="SSF53448">
    <property type="entry name" value="Nucleotide-diphospho-sugar transferases"/>
    <property type="match status" value="1"/>
</dbReference>
<dbReference type="KEGG" id="mcos:GM418_00130"/>
<dbReference type="PANTHER" id="PTHR22572">
    <property type="entry name" value="SUGAR-1-PHOSPHATE GUANYL TRANSFERASE"/>
    <property type="match status" value="1"/>
</dbReference>
<dbReference type="AlphaFoldDB" id="A0A6I6JH35"/>
<evidence type="ECO:0000313" key="3">
    <source>
        <dbReference type="Proteomes" id="UP000428260"/>
    </source>
</evidence>